<evidence type="ECO:0000259" key="9">
    <source>
        <dbReference type="Pfam" id="PF02892"/>
    </source>
</evidence>
<dbReference type="PANTHER" id="PTHR46481">
    <property type="entry name" value="ZINC FINGER BED DOMAIN-CONTAINING PROTEIN 4"/>
    <property type="match status" value="1"/>
</dbReference>
<dbReference type="GO" id="GO:0003677">
    <property type="term" value="F:DNA binding"/>
    <property type="evidence" value="ECO:0007669"/>
    <property type="project" value="InterPro"/>
</dbReference>
<evidence type="ECO:0000256" key="4">
    <source>
        <dbReference type="ARBA" id="ARBA00022833"/>
    </source>
</evidence>
<sequence>MLQQPNIFLPDTIQQLQQQQRQQSPPILQTIRRQQHQPQVKTQQLPNGDSRVIRSEVWNCFDLDGLNAVCRACNERLKVGPTRQTSSLWRHLKRHSREVQDRLVKSWAEAGLSNKNANRIVARIQNGGTPTNLIEQRKRELQQQQYSSTSFNSSNTTTNFTSSSSTSIQNDTAGPLVTVDCRPGQSLDLEQLLGLQQNSNDGAAINEGEISPSNKIIEGLDNNEIDEMDFEVEEEEEPIKAARSEKVQENFERAVVEFLLENALSFTKVLMQSPAFGEVLRLFSSSPTFSTNLFRPIIPSPEPLLTRLVPKMFIETLDERKALFEEDFFVLVLRRTKIENAPKGNTCILRISAVKLSESFGLCSRCLGVFAYRGGLRRLRDALRKCFEEGSVQLKLWQVSAVVHDGSSEFEELCEQLDIPGILSAPLMLRSIFNELDKLQFSPGCVRRVKNRFEQTIGNALDGLHFSAFSITVPILIERTNNFCNLNNIEQEEKTKEFIEEQRLIEKFKLLWNFQREKLLKEKTAKMSIFLNPNNCHNLIKGGPFNFEEWKKVETLIIEEICQACLPLKNNNEGGNGNNLNEKCGENEEGEFKQRIEIEAEVNSYVEASLNELRKKEEVDNQQQQQQSLSELLLWWRTNIERFPRVGHLARQFCAIPLCVENGEINIFKELNKNNNELKNANYATELLNTDLAGERDDYSADMLIVSQLLTVRIAVIEKNNNGCGGK</sequence>
<organism evidence="10 11">
    <name type="scientific">Meloidogyne incognita</name>
    <name type="common">Southern root-knot nematode worm</name>
    <name type="synonym">Oxyuris incognita</name>
    <dbReference type="NCBI Taxonomy" id="6306"/>
    <lineage>
        <taxon>Eukaryota</taxon>
        <taxon>Metazoa</taxon>
        <taxon>Ecdysozoa</taxon>
        <taxon>Nematoda</taxon>
        <taxon>Chromadorea</taxon>
        <taxon>Rhabditida</taxon>
        <taxon>Tylenchina</taxon>
        <taxon>Tylenchomorpha</taxon>
        <taxon>Tylenchoidea</taxon>
        <taxon>Meloidogynidae</taxon>
        <taxon>Meloidogyninae</taxon>
        <taxon>Meloidogyne</taxon>
        <taxon>Meloidogyne incognita group</taxon>
    </lineage>
</organism>
<keyword evidence="2" id="KW-0479">Metal-binding</keyword>
<dbReference type="Proteomes" id="UP000887563">
    <property type="component" value="Unplaced"/>
</dbReference>
<evidence type="ECO:0000256" key="1">
    <source>
        <dbReference type="ARBA" id="ARBA00004123"/>
    </source>
</evidence>
<evidence type="ECO:0000256" key="7">
    <source>
        <dbReference type="ARBA" id="ARBA00023242"/>
    </source>
</evidence>
<feature type="domain" description="BED-type" evidence="9">
    <location>
        <begin position="55"/>
        <end position="94"/>
    </location>
</feature>
<evidence type="ECO:0000313" key="10">
    <source>
        <dbReference type="Proteomes" id="UP000887563"/>
    </source>
</evidence>
<dbReference type="InterPro" id="IPR052035">
    <property type="entry name" value="ZnF_BED_domain_contain"/>
</dbReference>
<dbReference type="GO" id="GO:0009791">
    <property type="term" value="P:post-embryonic development"/>
    <property type="evidence" value="ECO:0007669"/>
    <property type="project" value="UniProtKB-ARBA"/>
</dbReference>
<name>A0A914LQH9_MELIC</name>
<dbReference type="WBParaSite" id="Minc3s00761g16992">
    <property type="protein sequence ID" value="Minc3s00761g16992"/>
    <property type="gene ID" value="Minc3s00761g16992"/>
</dbReference>
<accession>A0A914LQH9</accession>
<feature type="region of interest" description="Disordered" evidence="8">
    <location>
        <begin position="146"/>
        <end position="175"/>
    </location>
</feature>
<dbReference type="GO" id="GO:0005634">
    <property type="term" value="C:nucleus"/>
    <property type="evidence" value="ECO:0007669"/>
    <property type="project" value="UniProtKB-SubCell"/>
</dbReference>
<protein>
    <submittedName>
        <fullName evidence="11">BED-type domain-containing protein</fullName>
    </submittedName>
</protein>
<keyword evidence="4" id="KW-0862">Zinc</keyword>
<evidence type="ECO:0000256" key="5">
    <source>
        <dbReference type="ARBA" id="ARBA00023015"/>
    </source>
</evidence>
<dbReference type="AlphaFoldDB" id="A0A914LQH9"/>
<dbReference type="SMART" id="SM00614">
    <property type="entry name" value="ZnF_BED"/>
    <property type="match status" value="1"/>
</dbReference>
<dbReference type="InterPro" id="IPR036236">
    <property type="entry name" value="Znf_C2H2_sf"/>
</dbReference>
<evidence type="ECO:0000256" key="3">
    <source>
        <dbReference type="ARBA" id="ARBA00022771"/>
    </source>
</evidence>
<keyword evidence="7" id="KW-0539">Nucleus</keyword>
<dbReference type="GO" id="GO:0008270">
    <property type="term" value="F:zinc ion binding"/>
    <property type="evidence" value="ECO:0007669"/>
    <property type="project" value="UniProtKB-KW"/>
</dbReference>
<proteinExistence type="predicted"/>
<evidence type="ECO:0000313" key="11">
    <source>
        <dbReference type="WBParaSite" id="Minc3s00761g16992"/>
    </source>
</evidence>
<reference evidence="11" key="1">
    <citation type="submission" date="2022-11" db="UniProtKB">
        <authorList>
            <consortium name="WormBaseParasite"/>
        </authorList>
    </citation>
    <scope>IDENTIFICATION</scope>
</reference>
<dbReference type="SUPFAM" id="SSF57667">
    <property type="entry name" value="beta-beta-alpha zinc fingers"/>
    <property type="match status" value="1"/>
</dbReference>
<evidence type="ECO:0000256" key="8">
    <source>
        <dbReference type="SAM" id="MobiDB-lite"/>
    </source>
</evidence>
<evidence type="ECO:0000256" key="2">
    <source>
        <dbReference type="ARBA" id="ARBA00022723"/>
    </source>
</evidence>
<keyword evidence="6" id="KW-0804">Transcription</keyword>
<dbReference type="PANTHER" id="PTHR46481:SF10">
    <property type="entry name" value="ZINC FINGER BED DOMAIN-CONTAINING PROTEIN 39"/>
    <property type="match status" value="1"/>
</dbReference>
<comment type="subcellular location">
    <subcellularLocation>
        <location evidence="1">Nucleus</location>
    </subcellularLocation>
</comment>
<keyword evidence="3" id="KW-0863">Zinc-finger</keyword>
<keyword evidence="10" id="KW-1185">Reference proteome</keyword>
<dbReference type="InterPro" id="IPR003656">
    <property type="entry name" value="Znf_BED"/>
</dbReference>
<keyword evidence="5" id="KW-0805">Transcription regulation</keyword>
<evidence type="ECO:0000256" key="6">
    <source>
        <dbReference type="ARBA" id="ARBA00023163"/>
    </source>
</evidence>
<feature type="compositionally biased region" description="Low complexity" evidence="8">
    <location>
        <begin position="147"/>
        <end position="167"/>
    </location>
</feature>
<dbReference type="Pfam" id="PF02892">
    <property type="entry name" value="zf-BED"/>
    <property type="match status" value="1"/>
</dbReference>